<evidence type="ECO:0000313" key="1">
    <source>
        <dbReference type="EMBL" id="MCD7454956.1"/>
    </source>
</evidence>
<sequence length="122" mass="13281">MKAAETLGFFESETVEREAVGHVSGSPCGRTLARKRIKMQPGITRLMTHRALAQAVVCTRCRLITCGVEGGPKGSVVRRFKRSCATRSFDWQRGGLSFGLVPTEEARTTLNIKMDSLGRGPG</sequence>
<protein>
    <submittedName>
        <fullName evidence="1">Uncharacterized protein</fullName>
    </submittedName>
</protein>
<accession>A0ABS8S805</accession>
<proteinExistence type="predicted"/>
<name>A0ABS8S805_DATST</name>
<reference evidence="1 2" key="1">
    <citation type="journal article" date="2021" name="BMC Genomics">
        <title>Datura genome reveals duplications of psychoactive alkaloid biosynthetic genes and high mutation rate following tissue culture.</title>
        <authorList>
            <person name="Rajewski A."/>
            <person name="Carter-House D."/>
            <person name="Stajich J."/>
            <person name="Litt A."/>
        </authorList>
    </citation>
    <scope>NUCLEOTIDE SEQUENCE [LARGE SCALE GENOMIC DNA]</scope>
    <source>
        <strain evidence="1">AR-01</strain>
    </source>
</reference>
<comment type="caution">
    <text evidence="1">The sequence shown here is derived from an EMBL/GenBank/DDBJ whole genome shotgun (WGS) entry which is preliminary data.</text>
</comment>
<evidence type="ECO:0000313" key="2">
    <source>
        <dbReference type="Proteomes" id="UP000823775"/>
    </source>
</evidence>
<dbReference type="EMBL" id="JACEIK010000323">
    <property type="protein sequence ID" value="MCD7454956.1"/>
    <property type="molecule type" value="Genomic_DNA"/>
</dbReference>
<keyword evidence="2" id="KW-1185">Reference proteome</keyword>
<organism evidence="1 2">
    <name type="scientific">Datura stramonium</name>
    <name type="common">Jimsonweed</name>
    <name type="synonym">Common thornapple</name>
    <dbReference type="NCBI Taxonomy" id="4076"/>
    <lineage>
        <taxon>Eukaryota</taxon>
        <taxon>Viridiplantae</taxon>
        <taxon>Streptophyta</taxon>
        <taxon>Embryophyta</taxon>
        <taxon>Tracheophyta</taxon>
        <taxon>Spermatophyta</taxon>
        <taxon>Magnoliopsida</taxon>
        <taxon>eudicotyledons</taxon>
        <taxon>Gunneridae</taxon>
        <taxon>Pentapetalae</taxon>
        <taxon>asterids</taxon>
        <taxon>lamiids</taxon>
        <taxon>Solanales</taxon>
        <taxon>Solanaceae</taxon>
        <taxon>Solanoideae</taxon>
        <taxon>Datureae</taxon>
        <taxon>Datura</taxon>
    </lineage>
</organism>
<gene>
    <name evidence="1" type="ORF">HAX54_026615</name>
</gene>
<dbReference type="Proteomes" id="UP000823775">
    <property type="component" value="Unassembled WGS sequence"/>
</dbReference>